<keyword evidence="1" id="KW-0472">Membrane</keyword>
<dbReference type="STRING" id="392484.LP43_1140"/>
<dbReference type="AlphaFoldDB" id="A0A0A0BIK9"/>
<reference evidence="2 3" key="1">
    <citation type="submission" date="2014-09" db="EMBL/GenBank/DDBJ databases">
        <authorList>
            <person name="Grob C."/>
            <person name="Taubert M."/>
            <person name="Howat A.M."/>
            <person name="Burns O.J."/>
            <person name="Dixon J.L."/>
            <person name="Chen Y."/>
            <person name="Murrell J.C."/>
        </authorList>
    </citation>
    <scope>NUCLEOTIDE SEQUENCE [LARGE SCALE GENOMIC DNA]</scope>
    <source>
        <strain evidence="2">L4</strain>
    </source>
</reference>
<keyword evidence="1" id="KW-1133">Transmembrane helix</keyword>
<sequence>MNNSQVATIENADADHLYHFIILYRLPVLTFIVTKMYAD</sequence>
<name>A0A0A0BIK9_9GAMM</name>
<organism evidence="2 3">
    <name type="scientific">Methylophaga thiooxydans</name>
    <dbReference type="NCBI Taxonomy" id="392484"/>
    <lineage>
        <taxon>Bacteria</taxon>
        <taxon>Pseudomonadati</taxon>
        <taxon>Pseudomonadota</taxon>
        <taxon>Gammaproteobacteria</taxon>
        <taxon>Thiotrichales</taxon>
        <taxon>Piscirickettsiaceae</taxon>
        <taxon>Methylophaga</taxon>
    </lineage>
</organism>
<feature type="transmembrane region" description="Helical" evidence="1">
    <location>
        <begin position="17"/>
        <end position="38"/>
    </location>
</feature>
<accession>A0A0A0BIK9</accession>
<evidence type="ECO:0000313" key="2">
    <source>
        <dbReference type="EMBL" id="KGM07527.1"/>
    </source>
</evidence>
<proteinExistence type="predicted"/>
<evidence type="ECO:0000256" key="1">
    <source>
        <dbReference type="SAM" id="Phobius"/>
    </source>
</evidence>
<protein>
    <submittedName>
        <fullName evidence="2">Uncharacterized protein</fullName>
    </submittedName>
</protein>
<comment type="caution">
    <text evidence="2">The sequence shown here is derived from an EMBL/GenBank/DDBJ whole genome shotgun (WGS) entry which is preliminary data.</text>
</comment>
<evidence type="ECO:0000313" key="3">
    <source>
        <dbReference type="Proteomes" id="UP000029999"/>
    </source>
</evidence>
<gene>
    <name evidence="2" type="ORF">LP43_1140</name>
</gene>
<dbReference type="Proteomes" id="UP000029999">
    <property type="component" value="Unassembled WGS sequence"/>
</dbReference>
<keyword evidence="1" id="KW-0812">Transmembrane</keyword>
<dbReference type="EMBL" id="JRQD01000002">
    <property type="protein sequence ID" value="KGM07527.1"/>
    <property type="molecule type" value="Genomic_DNA"/>
</dbReference>